<reference evidence="1" key="1">
    <citation type="submission" date="2019-12" db="EMBL/GenBank/DDBJ databases">
        <title>Genome sequencing and annotation of Brassica cretica.</title>
        <authorList>
            <person name="Studholme D.J."/>
            <person name="Sarris P.F."/>
        </authorList>
    </citation>
    <scope>NUCLEOTIDE SEQUENCE</scope>
    <source>
        <strain evidence="1">PFS-001/15</strain>
        <tissue evidence="1">Leaf</tissue>
    </source>
</reference>
<sequence>MKPTWSWQREVTGSVPLLRDYCNKLDMNKIKKLELDITNTVMGLLGSIRHGFTHDSIRHHTSRSSCFYLTRHDRLRLFIKLEASRPLLRQVPIKSSLLDPRLCAILAKVM</sequence>
<name>A0A8S9H694_BRACR</name>
<evidence type="ECO:0000313" key="2">
    <source>
        <dbReference type="Proteomes" id="UP000712281"/>
    </source>
</evidence>
<proteinExistence type="predicted"/>
<dbReference type="EMBL" id="QGKW02001988">
    <property type="protein sequence ID" value="KAF2551528.1"/>
    <property type="molecule type" value="Genomic_DNA"/>
</dbReference>
<organism evidence="1 2">
    <name type="scientific">Brassica cretica</name>
    <name type="common">Mustard</name>
    <dbReference type="NCBI Taxonomy" id="69181"/>
    <lineage>
        <taxon>Eukaryota</taxon>
        <taxon>Viridiplantae</taxon>
        <taxon>Streptophyta</taxon>
        <taxon>Embryophyta</taxon>
        <taxon>Tracheophyta</taxon>
        <taxon>Spermatophyta</taxon>
        <taxon>Magnoliopsida</taxon>
        <taxon>eudicotyledons</taxon>
        <taxon>Gunneridae</taxon>
        <taxon>Pentapetalae</taxon>
        <taxon>rosids</taxon>
        <taxon>malvids</taxon>
        <taxon>Brassicales</taxon>
        <taxon>Brassicaceae</taxon>
        <taxon>Brassiceae</taxon>
        <taxon>Brassica</taxon>
    </lineage>
</organism>
<protein>
    <submittedName>
        <fullName evidence="1">Uncharacterized protein</fullName>
    </submittedName>
</protein>
<comment type="caution">
    <text evidence="1">The sequence shown here is derived from an EMBL/GenBank/DDBJ whole genome shotgun (WGS) entry which is preliminary data.</text>
</comment>
<evidence type="ECO:0000313" key="1">
    <source>
        <dbReference type="EMBL" id="KAF2551528.1"/>
    </source>
</evidence>
<gene>
    <name evidence="1" type="ORF">F2Q68_00034727</name>
</gene>
<dbReference type="Proteomes" id="UP000712281">
    <property type="component" value="Unassembled WGS sequence"/>
</dbReference>
<accession>A0A8S9H694</accession>
<dbReference type="AlphaFoldDB" id="A0A8S9H694"/>